<dbReference type="InterPro" id="IPR027267">
    <property type="entry name" value="AH/BAR_dom_sf"/>
</dbReference>
<evidence type="ECO:0000313" key="3">
    <source>
        <dbReference type="WBParaSite" id="HNAJ_0000274201-mRNA-1"/>
    </source>
</evidence>
<reference evidence="1 2" key="2">
    <citation type="submission" date="2018-11" db="EMBL/GenBank/DDBJ databases">
        <authorList>
            <consortium name="Pathogen Informatics"/>
        </authorList>
    </citation>
    <scope>NUCLEOTIDE SEQUENCE [LARGE SCALE GENOMIC DNA]</scope>
</reference>
<sequence>MRATAKLFQGLLTSVSATPEAPLSAELIQFSRLIIDQAKETELHNTKRYRELIEVLKRQRTEFAKTREVLKAKWKVDLKRMVDAESALFKAKSAYFKCCQTGVRLREDLTTAQATLNESQASLLAAATAPPPASAPAVNGASSGHSASTNAIFGSTENGIENCNTFSSSTSAFTPHSTVDPSLMNAVVKQKAKVEKLEKQLGDNDKKVRLILHAYFILSNFNAH</sequence>
<dbReference type="STRING" id="102285.A0A0R3T6Q4"/>
<dbReference type="SUPFAM" id="SSF103657">
    <property type="entry name" value="BAR/IMD domain-like"/>
    <property type="match status" value="1"/>
</dbReference>
<evidence type="ECO:0000313" key="2">
    <source>
        <dbReference type="Proteomes" id="UP000278807"/>
    </source>
</evidence>
<dbReference type="Gene3D" id="1.20.1270.60">
    <property type="entry name" value="Arfaptin homology (AH) domain/BAR domain"/>
    <property type="match status" value="1"/>
</dbReference>
<dbReference type="OrthoDB" id="79452at2759"/>
<proteinExistence type="predicted"/>
<dbReference type="AlphaFoldDB" id="A0A0R3T6Q4"/>
<reference evidence="3" key="1">
    <citation type="submission" date="2017-02" db="UniProtKB">
        <authorList>
            <consortium name="WormBaseParasite"/>
        </authorList>
    </citation>
    <scope>IDENTIFICATION</scope>
</reference>
<gene>
    <name evidence="1" type="ORF">HNAJ_LOCUS2741</name>
</gene>
<dbReference type="Proteomes" id="UP000278807">
    <property type="component" value="Unassembled WGS sequence"/>
</dbReference>
<evidence type="ECO:0000313" key="1">
    <source>
        <dbReference type="EMBL" id="VDN98600.1"/>
    </source>
</evidence>
<accession>A0A0R3T6Q4</accession>
<organism evidence="3">
    <name type="scientific">Rodentolepis nana</name>
    <name type="common">Dwarf tapeworm</name>
    <name type="synonym">Hymenolepis nana</name>
    <dbReference type="NCBI Taxonomy" id="102285"/>
    <lineage>
        <taxon>Eukaryota</taxon>
        <taxon>Metazoa</taxon>
        <taxon>Spiralia</taxon>
        <taxon>Lophotrochozoa</taxon>
        <taxon>Platyhelminthes</taxon>
        <taxon>Cestoda</taxon>
        <taxon>Eucestoda</taxon>
        <taxon>Cyclophyllidea</taxon>
        <taxon>Hymenolepididae</taxon>
        <taxon>Rodentolepis</taxon>
    </lineage>
</organism>
<protein>
    <submittedName>
        <fullName evidence="1 3">Uncharacterized protein</fullName>
    </submittedName>
</protein>
<name>A0A0R3T6Q4_RODNA</name>
<dbReference type="WBParaSite" id="HNAJ_0000274201-mRNA-1">
    <property type="protein sequence ID" value="HNAJ_0000274201-mRNA-1"/>
    <property type="gene ID" value="HNAJ_0000274201"/>
</dbReference>
<keyword evidence="2" id="KW-1185">Reference proteome</keyword>
<dbReference type="EMBL" id="UZAE01001421">
    <property type="protein sequence ID" value="VDN98600.1"/>
    <property type="molecule type" value="Genomic_DNA"/>
</dbReference>